<feature type="compositionally biased region" description="Low complexity" evidence="6">
    <location>
        <begin position="329"/>
        <end position="339"/>
    </location>
</feature>
<keyword evidence="4 5" id="KW-0067">ATP-binding</keyword>
<dbReference type="GO" id="GO:0004674">
    <property type="term" value="F:protein serine/threonine kinase activity"/>
    <property type="evidence" value="ECO:0007669"/>
    <property type="project" value="TreeGrafter"/>
</dbReference>
<evidence type="ECO:0000256" key="5">
    <source>
        <dbReference type="PROSITE-ProRule" id="PRU10141"/>
    </source>
</evidence>
<evidence type="ECO:0000256" key="6">
    <source>
        <dbReference type="SAM" id="MobiDB-lite"/>
    </source>
</evidence>
<feature type="compositionally biased region" description="Low complexity" evidence="6">
    <location>
        <begin position="387"/>
        <end position="400"/>
    </location>
</feature>
<dbReference type="PROSITE" id="PS50011">
    <property type="entry name" value="PROTEIN_KINASE_DOM"/>
    <property type="match status" value="1"/>
</dbReference>
<proteinExistence type="predicted"/>
<evidence type="ECO:0000313" key="9">
    <source>
        <dbReference type="Proteomes" id="UP000238348"/>
    </source>
</evidence>
<protein>
    <recommendedName>
        <fullName evidence="7">Protein kinase domain-containing protein</fullName>
    </recommendedName>
</protein>
<dbReference type="PROSITE" id="PS00108">
    <property type="entry name" value="PROTEIN_KINASE_ST"/>
    <property type="match status" value="1"/>
</dbReference>
<dbReference type="CDD" id="cd14014">
    <property type="entry name" value="STKc_PknB_like"/>
    <property type="match status" value="1"/>
</dbReference>
<keyword evidence="2 5" id="KW-0547">Nucleotide-binding</keyword>
<dbReference type="InterPro" id="IPR011009">
    <property type="entry name" value="Kinase-like_dom_sf"/>
</dbReference>
<feature type="region of interest" description="Disordered" evidence="6">
    <location>
        <begin position="309"/>
        <end position="355"/>
    </location>
</feature>
<reference evidence="8 9" key="1">
    <citation type="submission" date="2015-09" db="EMBL/GenBank/DDBJ databases">
        <title>Sorangium comparison.</title>
        <authorList>
            <person name="Zaburannyi N."/>
            <person name="Bunk B."/>
            <person name="Overmann J."/>
            <person name="Mueller R."/>
        </authorList>
    </citation>
    <scope>NUCLEOTIDE SEQUENCE [LARGE SCALE GENOMIC DNA]</scope>
    <source>
        <strain evidence="8 9">So ce26</strain>
    </source>
</reference>
<gene>
    <name evidence="8" type="ORF">SOCE26_031110</name>
</gene>
<dbReference type="PANTHER" id="PTHR43289">
    <property type="entry name" value="MITOGEN-ACTIVATED PROTEIN KINASE KINASE KINASE 20-RELATED"/>
    <property type="match status" value="1"/>
</dbReference>
<dbReference type="InterPro" id="IPR000719">
    <property type="entry name" value="Prot_kinase_dom"/>
</dbReference>
<dbReference type="InterPro" id="IPR008271">
    <property type="entry name" value="Ser/Thr_kinase_AS"/>
</dbReference>
<organism evidence="8 9">
    <name type="scientific">Sorangium cellulosum</name>
    <name type="common">Polyangium cellulosum</name>
    <dbReference type="NCBI Taxonomy" id="56"/>
    <lineage>
        <taxon>Bacteria</taxon>
        <taxon>Pseudomonadati</taxon>
        <taxon>Myxococcota</taxon>
        <taxon>Polyangia</taxon>
        <taxon>Polyangiales</taxon>
        <taxon>Polyangiaceae</taxon>
        <taxon>Sorangium</taxon>
    </lineage>
</organism>
<dbReference type="EMBL" id="CP012673">
    <property type="protein sequence ID" value="AUX41689.1"/>
    <property type="molecule type" value="Genomic_DNA"/>
</dbReference>
<keyword evidence="3" id="KW-0418">Kinase</keyword>
<evidence type="ECO:0000313" key="8">
    <source>
        <dbReference type="EMBL" id="AUX41689.1"/>
    </source>
</evidence>
<evidence type="ECO:0000256" key="1">
    <source>
        <dbReference type="ARBA" id="ARBA00022679"/>
    </source>
</evidence>
<evidence type="ECO:0000256" key="2">
    <source>
        <dbReference type="ARBA" id="ARBA00022741"/>
    </source>
</evidence>
<feature type="region of interest" description="Disordered" evidence="6">
    <location>
        <begin position="482"/>
        <end position="519"/>
    </location>
</feature>
<dbReference type="Gene3D" id="3.30.200.20">
    <property type="entry name" value="Phosphorylase Kinase, domain 1"/>
    <property type="match status" value="1"/>
</dbReference>
<evidence type="ECO:0000256" key="4">
    <source>
        <dbReference type="ARBA" id="ARBA00022840"/>
    </source>
</evidence>
<dbReference type="Gene3D" id="1.10.510.10">
    <property type="entry name" value="Transferase(Phosphotransferase) domain 1"/>
    <property type="match status" value="1"/>
</dbReference>
<dbReference type="PROSITE" id="PS00107">
    <property type="entry name" value="PROTEIN_KINASE_ATP"/>
    <property type="match status" value="1"/>
</dbReference>
<keyword evidence="1" id="KW-0808">Transferase</keyword>
<dbReference type="Pfam" id="PF00069">
    <property type="entry name" value="Pkinase"/>
    <property type="match status" value="1"/>
</dbReference>
<dbReference type="InterPro" id="IPR017441">
    <property type="entry name" value="Protein_kinase_ATP_BS"/>
</dbReference>
<dbReference type="SMART" id="SM00220">
    <property type="entry name" value="S_TKc"/>
    <property type="match status" value="1"/>
</dbReference>
<dbReference type="PANTHER" id="PTHR43289:SF6">
    <property type="entry name" value="SERINE_THREONINE-PROTEIN KINASE NEKL-3"/>
    <property type="match status" value="1"/>
</dbReference>
<feature type="compositionally biased region" description="Pro residues" evidence="6">
    <location>
        <begin position="401"/>
        <end position="417"/>
    </location>
</feature>
<dbReference type="AlphaFoldDB" id="A0A2L0EQW4"/>
<feature type="domain" description="Protein kinase" evidence="7">
    <location>
        <begin position="10"/>
        <end position="286"/>
    </location>
</feature>
<feature type="binding site" evidence="5">
    <location>
        <position position="39"/>
    </location>
    <ligand>
        <name>ATP</name>
        <dbReference type="ChEBI" id="CHEBI:30616"/>
    </ligand>
</feature>
<accession>A0A2L0EQW4</accession>
<evidence type="ECO:0000259" key="7">
    <source>
        <dbReference type="PROSITE" id="PS50011"/>
    </source>
</evidence>
<evidence type="ECO:0000256" key="3">
    <source>
        <dbReference type="ARBA" id="ARBA00022777"/>
    </source>
</evidence>
<dbReference type="SUPFAM" id="SSF56112">
    <property type="entry name" value="Protein kinase-like (PK-like)"/>
    <property type="match status" value="1"/>
</dbReference>
<dbReference type="Proteomes" id="UP000238348">
    <property type="component" value="Chromosome"/>
</dbReference>
<dbReference type="GO" id="GO:0005524">
    <property type="term" value="F:ATP binding"/>
    <property type="evidence" value="ECO:0007669"/>
    <property type="project" value="UniProtKB-UniRule"/>
</dbReference>
<dbReference type="OrthoDB" id="5485879at2"/>
<feature type="region of interest" description="Disordered" evidence="6">
    <location>
        <begin position="384"/>
        <end position="421"/>
    </location>
</feature>
<dbReference type="RefSeq" id="WP_104980226.1">
    <property type="nucleotide sequence ID" value="NZ_CP012673.1"/>
</dbReference>
<sequence>MIGEVFDGRYRIIRLLGRGGMGSVYEAQHTGTNRRVAVKVVNTRHSRDSEDNILRFQREAKAAGSVDTQHIAQVLDAGTDLRMGAPYMVMELLDGEDLSRLLDRTGPLPPEVVLRIAAQACVGLHKAHEAGIVHRDIKPGNLFLARRDHGEVLVKILDFGIAKIKPSAGEQGEASSLTETGGLLGSPLYLSPEQARSAKRIDRRADLWSLGVVLYRAISGHNPYEKTRSLYDLIVQICDDPPPPIQDVAPWVPPEVAAILHGALRISPDARFPSAAAMLDAIKPLLPGGWALREEMLAPLPEPARSVVAPRYSGAARERATPARRPRRGGAAATRSAPPDSAPPPPPDRGRAAPRAVAARLVGAACAIGLGAFGLSRAVQAPPPPEGGVLPAGAAAASAPAAPPAQPPAERPSPDAPPDGAFRRVKLVVMPSGVSAEVDGAPARVQDGILDIVGGLGTVHTVRLFQGKDDVQGEVVITESGALPPKMELAPSRPPPAQAKVPPRARADADNPLISDVFR</sequence>
<name>A0A2L0EQW4_SORCE</name>